<dbReference type="RefSeq" id="WP_071454465.1">
    <property type="nucleotide sequence ID" value="NZ_CP017675.1"/>
</dbReference>
<evidence type="ECO:0000256" key="11">
    <source>
        <dbReference type="ARBA" id="ARBA00022840"/>
    </source>
</evidence>
<dbReference type="SMART" id="SM00448">
    <property type="entry name" value="REC"/>
    <property type="match status" value="1"/>
</dbReference>
<keyword evidence="26" id="KW-1185">Reference proteome</keyword>
<keyword evidence="10" id="KW-0418">Kinase</keyword>
<evidence type="ECO:0000256" key="10">
    <source>
        <dbReference type="ARBA" id="ARBA00022777"/>
    </source>
</evidence>
<dbReference type="CDD" id="cd12913">
    <property type="entry name" value="PDC1_MCP_like"/>
    <property type="match status" value="1"/>
</dbReference>
<feature type="domain" description="PAC" evidence="23">
    <location>
        <begin position="505"/>
        <end position="557"/>
    </location>
</feature>
<dbReference type="PROSITE" id="PS50112">
    <property type="entry name" value="PAS"/>
    <property type="match status" value="1"/>
</dbReference>
<evidence type="ECO:0000256" key="16">
    <source>
        <dbReference type="ARBA" id="ARBA00074306"/>
    </source>
</evidence>
<dbReference type="KEGG" id="glt:GlitD10_1630"/>
<dbReference type="SUPFAM" id="SSF52172">
    <property type="entry name" value="CheY-like"/>
    <property type="match status" value="1"/>
</dbReference>
<keyword evidence="15" id="KW-0131">Cell cycle</keyword>
<dbReference type="InterPro" id="IPR003594">
    <property type="entry name" value="HATPase_dom"/>
</dbReference>
<dbReference type="EMBL" id="CP017675">
    <property type="protein sequence ID" value="APB33954.1"/>
    <property type="molecule type" value="Genomic_DNA"/>
</dbReference>
<dbReference type="PANTHER" id="PTHR43047:SF72">
    <property type="entry name" value="OSMOSENSING HISTIDINE PROTEIN KINASE SLN1"/>
    <property type="match status" value="1"/>
</dbReference>
<evidence type="ECO:0000259" key="22">
    <source>
        <dbReference type="PROSITE" id="PS50112"/>
    </source>
</evidence>
<dbReference type="InterPro" id="IPR004358">
    <property type="entry name" value="Sig_transdc_His_kin-like_C"/>
</dbReference>
<dbReference type="Pfam" id="PF02518">
    <property type="entry name" value="HATPase_c"/>
    <property type="match status" value="1"/>
</dbReference>
<evidence type="ECO:0000256" key="12">
    <source>
        <dbReference type="ARBA" id="ARBA00022989"/>
    </source>
</evidence>
<dbReference type="EC" id="2.7.13.3" evidence="4"/>
<dbReference type="InterPro" id="IPR013655">
    <property type="entry name" value="PAS_fold_3"/>
</dbReference>
<dbReference type="Gene3D" id="3.30.565.10">
    <property type="entry name" value="Histidine kinase-like ATPase, C-terminal domain"/>
    <property type="match status" value="1"/>
</dbReference>
<keyword evidence="14 19" id="KW-0472">Membrane</keyword>
<feature type="coiled-coil region" evidence="18">
    <location>
        <begin position="404"/>
        <end position="431"/>
    </location>
</feature>
<reference evidence="25 26" key="1">
    <citation type="submission" date="2016-10" db="EMBL/GenBank/DDBJ databases">
        <title>Description of Gloeomargarita lithophora gen. nov., sp. nov., a thylakoid-bearing basal-branching cyanobacterium with intracellular carbonates, and proposal for Gloeomargaritales ord. nov.</title>
        <authorList>
            <person name="Moreira D."/>
            <person name="Tavera R."/>
            <person name="Benzerara K."/>
            <person name="Skouri-Panet F."/>
            <person name="Couradeau E."/>
            <person name="Gerard E."/>
            <person name="Loussert C."/>
            <person name="Novelo E."/>
            <person name="Zivanovic Y."/>
            <person name="Lopez-Garcia P."/>
        </authorList>
    </citation>
    <scope>NUCLEOTIDE SEQUENCE [LARGE SCALE GENOMIC DNA]</scope>
    <source>
        <strain evidence="25 26">D10</strain>
    </source>
</reference>
<organism evidence="25 26">
    <name type="scientific">Gloeomargarita lithophora Alchichica-D10</name>
    <dbReference type="NCBI Taxonomy" id="1188229"/>
    <lineage>
        <taxon>Bacteria</taxon>
        <taxon>Bacillati</taxon>
        <taxon>Cyanobacteriota</taxon>
        <taxon>Cyanophyceae</taxon>
        <taxon>Gloeomargaritales</taxon>
        <taxon>Gloeomargaritaceae</taxon>
        <taxon>Gloeomargarita</taxon>
    </lineage>
</organism>
<dbReference type="Pfam" id="PF02743">
    <property type="entry name" value="dCache_1"/>
    <property type="match status" value="1"/>
</dbReference>
<evidence type="ECO:0000256" key="13">
    <source>
        <dbReference type="ARBA" id="ARBA00023012"/>
    </source>
</evidence>
<sequence length="1029" mass="115020">MRWPLRWVVTIPFVVVTTVATGLVGYLSFRNGQQSVQVVAQGLQTEIAERVQVELDNFLDFAPKLVAMNADLVQQNLIQIQPPRGELYFWRQMTLQPQLRAIYFGSATEGRFIGVRRRLEDNRLHLYFNTGMEFSLNNQGKKGVQASPLDPSRRYDARTRPWYQKALTQPEPVWTDVYVSFSTGRLAITAAQVVKTPQGRVVGATGADVELTRLSEFLGALRIGRSGEAFIVDPAGLVVADSTGDTMSLLQNRERVKATDSPHPMIQQAAQWLQENEGTKQATPEPVRVNLGGAAHFLHAVPYQDPRGLDWLLVLVVPEVDFLEGIYAGNILTAFLCGVTLVTALGLGLMLSRWFSQPVKRLVKATEAIAQGERGLQVPVGGVWELAQLAQSFNQMSQQLADSFTALETLNQDLEDRVEQRTQQVQASERQFRTLTSNIPGMVFRSQKLDGYDFVYLSDPIAQITGYSAPEFLNHQQQYWQLIIPEDQETVLTALLNSRVLGHTYTIEYRIQRADGQIVWVNERGQGAQCDTGEIRYRDGVIFDITQRKDFEQQLEEARQKAESANRAKSTFLANMSHELRTPLNAIIGFSQILNRDPQLSEKQRETVGTINRSGEHLLNLINDVLDMAKIEAGKLVLQPSSFDLHQMLKTIQDMLNVRAQAKNLRLVFEQSPDLPHAIETDENKLRQVLINLISNAIKFTKEGGVSVAVQALGQTETSCTLRFAVTDTGVGMTPDELKQLFQAFVQTDTSKKVSEGTGLGLAISRQFVQLMGGDITVTSEKGVGTTFSFTIQAQLSTVESVAELTPKTVKVVAPGQPEYRLLIVDDKLENRQVLKALLESIGLSSREATNGQEAVELWQTWQPHLIWMDLQMPVMNGLEATNYIKSHHSEIPKPIIIALSASVFEEEKRHALTVGFDDFVIKPYRETTIFAKLEQFLGLKFIYDTDSPNLPASSSASKLLTREDLQVLPADWLQEFHRAAVSLNSRKMNQLISQISDNHGELASTLKRMVKQVQIEPLIALTEALITG</sequence>
<dbReference type="CDD" id="cd16922">
    <property type="entry name" value="HATPase_EvgS-ArcB-TorS-like"/>
    <property type="match status" value="1"/>
</dbReference>
<evidence type="ECO:0000256" key="1">
    <source>
        <dbReference type="ARBA" id="ARBA00000085"/>
    </source>
</evidence>
<dbReference type="SUPFAM" id="SSF55785">
    <property type="entry name" value="PYP-like sensor domain (PAS domain)"/>
    <property type="match status" value="1"/>
</dbReference>
<evidence type="ECO:0000256" key="6">
    <source>
        <dbReference type="ARBA" id="ARBA00022553"/>
    </source>
</evidence>
<dbReference type="GO" id="GO:0009927">
    <property type="term" value="F:histidine phosphotransfer kinase activity"/>
    <property type="evidence" value="ECO:0007669"/>
    <property type="project" value="TreeGrafter"/>
</dbReference>
<dbReference type="CDD" id="cd00082">
    <property type="entry name" value="HisKA"/>
    <property type="match status" value="1"/>
</dbReference>
<keyword evidence="5" id="KW-1003">Cell membrane</keyword>
<evidence type="ECO:0000313" key="26">
    <source>
        <dbReference type="Proteomes" id="UP000180235"/>
    </source>
</evidence>
<protein>
    <recommendedName>
        <fullName evidence="16">Circadian input-output histidine kinase CikA</fullName>
        <ecNumber evidence="4">2.7.13.3</ecNumber>
    </recommendedName>
</protein>
<dbReference type="AlphaFoldDB" id="A0A1J0ADE2"/>
<evidence type="ECO:0000256" key="15">
    <source>
        <dbReference type="ARBA" id="ARBA00023306"/>
    </source>
</evidence>
<dbReference type="CDD" id="cd17546">
    <property type="entry name" value="REC_hyHK_CKI1_RcsC-like"/>
    <property type="match status" value="1"/>
</dbReference>
<dbReference type="PROSITE" id="PS50110">
    <property type="entry name" value="RESPONSE_REGULATORY"/>
    <property type="match status" value="1"/>
</dbReference>
<keyword evidence="12 19" id="KW-1133">Transmembrane helix</keyword>
<dbReference type="InterPro" id="IPR036890">
    <property type="entry name" value="HATPase_C_sf"/>
</dbReference>
<keyword evidence="11" id="KW-0067">ATP-binding</keyword>
<evidence type="ECO:0000256" key="14">
    <source>
        <dbReference type="ARBA" id="ARBA00023136"/>
    </source>
</evidence>
<evidence type="ECO:0000256" key="4">
    <source>
        <dbReference type="ARBA" id="ARBA00012438"/>
    </source>
</evidence>
<dbReference type="Gene3D" id="6.10.340.10">
    <property type="match status" value="1"/>
</dbReference>
<keyword evidence="9" id="KW-0547">Nucleotide-binding</keyword>
<dbReference type="SMART" id="SM00086">
    <property type="entry name" value="PAC"/>
    <property type="match status" value="1"/>
</dbReference>
<comment type="subcellular location">
    <subcellularLocation>
        <location evidence="2">Cell membrane</location>
        <topology evidence="2">Multi-pass membrane protein</topology>
    </subcellularLocation>
</comment>
<dbReference type="NCBIfam" id="TIGR00229">
    <property type="entry name" value="sensory_box"/>
    <property type="match status" value="1"/>
</dbReference>
<evidence type="ECO:0000256" key="18">
    <source>
        <dbReference type="SAM" id="Coils"/>
    </source>
</evidence>
<dbReference type="PRINTS" id="PR00344">
    <property type="entry name" value="BCTRLSENSOR"/>
</dbReference>
<dbReference type="InterPro" id="IPR003660">
    <property type="entry name" value="HAMP_dom"/>
</dbReference>
<dbReference type="InterPro" id="IPR001610">
    <property type="entry name" value="PAC"/>
</dbReference>
<dbReference type="Pfam" id="PF00512">
    <property type="entry name" value="HisKA"/>
    <property type="match status" value="1"/>
</dbReference>
<dbReference type="STRING" id="1188229.GlitD10_1630"/>
<evidence type="ECO:0000256" key="9">
    <source>
        <dbReference type="ARBA" id="ARBA00022741"/>
    </source>
</evidence>
<evidence type="ECO:0000259" key="24">
    <source>
        <dbReference type="PROSITE" id="PS50885"/>
    </source>
</evidence>
<dbReference type="PROSITE" id="PS50109">
    <property type="entry name" value="HIS_KIN"/>
    <property type="match status" value="1"/>
</dbReference>
<evidence type="ECO:0000256" key="3">
    <source>
        <dbReference type="ARBA" id="ARBA00006402"/>
    </source>
</evidence>
<dbReference type="InterPro" id="IPR000014">
    <property type="entry name" value="PAS"/>
</dbReference>
<dbReference type="Pfam" id="PF00072">
    <property type="entry name" value="Response_reg"/>
    <property type="match status" value="1"/>
</dbReference>
<feature type="domain" description="PAS" evidence="22">
    <location>
        <begin position="428"/>
        <end position="503"/>
    </location>
</feature>
<dbReference type="PROSITE" id="PS50113">
    <property type="entry name" value="PAC"/>
    <property type="match status" value="1"/>
</dbReference>
<feature type="coiled-coil region" evidence="18">
    <location>
        <begin position="548"/>
        <end position="575"/>
    </location>
</feature>
<dbReference type="InterPro" id="IPR003661">
    <property type="entry name" value="HisK_dim/P_dom"/>
</dbReference>
<dbReference type="InterPro" id="IPR005467">
    <property type="entry name" value="His_kinase_dom"/>
</dbReference>
<dbReference type="SMART" id="SM00387">
    <property type="entry name" value="HATPase_c"/>
    <property type="match status" value="1"/>
</dbReference>
<dbReference type="InterPro" id="IPR033479">
    <property type="entry name" value="dCache_1"/>
</dbReference>
<evidence type="ECO:0000256" key="2">
    <source>
        <dbReference type="ARBA" id="ARBA00004651"/>
    </source>
</evidence>
<keyword evidence="13" id="KW-0902">Two-component regulatory system</keyword>
<dbReference type="InterPro" id="IPR029151">
    <property type="entry name" value="Sensor-like_sf"/>
</dbReference>
<feature type="transmembrane region" description="Helical" evidence="19">
    <location>
        <begin position="7"/>
        <end position="29"/>
    </location>
</feature>
<dbReference type="SUPFAM" id="SSF158472">
    <property type="entry name" value="HAMP domain-like"/>
    <property type="match status" value="1"/>
</dbReference>
<evidence type="ECO:0000259" key="23">
    <source>
        <dbReference type="PROSITE" id="PS50113"/>
    </source>
</evidence>
<dbReference type="SMART" id="SM00304">
    <property type="entry name" value="HAMP"/>
    <property type="match status" value="1"/>
</dbReference>
<dbReference type="InterPro" id="IPR011006">
    <property type="entry name" value="CheY-like_superfamily"/>
</dbReference>
<evidence type="ECO:0000256" key="19">
    <source>
        <dbReference type="SAM" id="Phobius"/>
    </source>
</evidence>
<dbReference type="SMART" id="SM00091">
    <property type="entry name" value="PAS"/>
    <property type="match status" value="1"/>
</dbReference>
<dbReference type="OrthoDB" id="502671at2"/>
<dbReference type="Gene3D" id="3.30.450.20">
    <property type="entry name" value="PAS domain"/>
    <property type="match status" value="3"/>
</dbReference>
<evidence type="ECO:0000259" key="20">
    <source>
        <dbReference type="PROSITE" id="PS50109"/>
    </source>
</evidence>
<dbReference type="GO" id="GO:0005524">
    <property type="term" value="F:ATP binding"/>
    <property type="evidence" value="ECO:0007669"/>
    <property type="project" value="UniProtKB-KW"/>
</dbReference>
<dbReference type="GO" id="GO:0000155">
    <property type="term" value="F:phosphorelay sensor kinase activity"/>
    <property type="evidence" value="ECO:0007669"/>
    <property type="project" value="InterPro"/>
</dbReference>
<dbReference type="SUPFAM" id="SSF103190">
    <property type="entry name" value="Sensory domain-like"/>
    <property type="match status" value="1"/>
</dbReference>
<gene>
    <name evidence="25" type="ORF">GlitD10_1630</name>
</gene>
<feature type="domain" description="HAMP" evidence="24">
    <location>
        <begin position="353"/>
        <end position="405"/>
    </location>
</feature>
<dbReference type="PROSITE" id="PS50885">
    <property type="entry name" value="HAMP"/>
    <property type="match status" value="1"/>
</dbReference>
<evidence type="ECO:0000256" key="17">
    <source>
        <dbReference type="PROSITE-ProRule" id="PRU00169"/>
    </source>
</evidence>
<comment type="similarity">
    <text evidence="3">In the N-terminal section; belongs to the phytochrome family.</text>
</comment>
<dbReference type="Gene3D" id="1.10.287.130">
    <property type="match status" value="1"/>
</dbReference>
<dbReference type="PANTHER" id="PTHR43047">
    <property type="entry name" value="TWO-COMPONENT HISTIDINE PROTEIN KINASE"/>
    <property type="match status" value="1"/>
</dbReference>
<dbReference type="Gene3D" id="3.40.50.2300">
    <property type="match status" value="1"/>
</dbReference>
<comment type="catalytic activity">
    <reaction evidence="1">
        <text>ATP + protein L-histidine = ADP + protein N-phospho-L-histidine.</text>
        <dbReference type="EC" id="2.7.13.3"/>
    </reaction>
</comment>
<dbReference type="CDD" id="cd06225">
    <property type="entry name" value="HAMP"/>
    <property type="match status" value="1"/>
</dbReference>
<dbReference type="FunFam" id="3.30.565.10:FF:000010">
    <property type="entry name" value="Sensor histidine kinase RcsC"/>
    <property type="match status" value="1"/>
</dbReference>
<dbReference type="GO" id="GO:0005886">
    <property type="term" value="C:plasma membrane"/>
    <property type="evidence" value="ECO:0007669"/>
    <property type="project" value="UniProtKB-SubCell"/>
</dbReference>
<dbReference type="InterPro" id="IPR036097">
    <property type="entry name" value="HisK_dim/P_sf"/>
</dbReference>
<dbReference type="InterPro" id="IPR001789">
    <property type="entry name" value="Sig_transdc_resp-reg_receiver"/>
</dbReference>
<dbReference type="FunFam" id="1.10.287.130:FF:000038">
    <property type="entry name" value="Sensory transduction histidine kinase"/>
    <property type="match status" value="1"/>
</dbReference>
<dbReference type="InterPro" id="IPR035965">
    <property type="entry name" value="PAS-like_dom_sf"/>
</dbReference>
<dbReference type="Pfam" id="PF08447">
    <property type="entry name" value="PAS_3"/>
    <property type="match status" value="1"/>
</dbReference>
<accession>A0A1J0ADE2</accession>
<keyword evidence="8 19" id="KW-0812">Transmembrane</keyword>
<keyword evidence="7" id="KW-0808">Transferase</keyword>
<dbReference type="SUPFAM" id="SSF47384">
    <property type="entry name" value="Homodimeric domain of signal transducing histidine kinase"/>
    <property type="match status" value="1"/>
</dbReference>
<evidence type="ECO:0000256" key="8">
    <source>
        <dbReference type="ARBA" id="ARBA00022692"/>
    </source>
</evidence>
<feature type="modified residue" description="4-aspartylphosphate" evidence="17">
    <location>
        <position position="870"/>
    </location>
</feature>
<evidence type="ECO:0000259" key="21">
    <source>
        <dbReference type="PROSITE" id="PS50110"/>
    </source>
</evidence>
<dbReference type="SUPFAM" id="SSF55874">
    <property type="entry name" value="ATPase domain of HSP90 chaperone/DNA topoisomerase II/histidine kinase"/>
    <property type="match status" value="1"/>
</dbReference>
<evidence type="ECO:0000313" key="25">
    <source>
        <dbReference type="EMBL" id="APB33954.1"/>
    </source>
</evidence>
<evidence type="ECO:0000256" key="5">
    <source>
        <dbReference type="ARBA" id="ARBA00022475"/>
    </source>
</evidence>
<evidence type="ECO:0000256" key="7">
    <source>
        <dbReference type="ARBA" id="ARBA00022679"/>
    </source>
</evidence>
<keyword evidence="6 17" id="KW-0597">Phosphoprotein</keyword>
<proteinExistence type="inferred from homology"/>
<feature type="domain" description="Histidine kinase" evidence="20">
    <location>
        <begin position="575"/>
        <end position="796"/>
    </location>
</feature>
<name>A0A1J0ADE2_9CYAN</name>
<dbReference type="Proteomes" id="UP000180235">
    <property type="component" value="Chromosome"/>
</dbReference>
<dbReference type="SMART" id="SM00388">
    <property type="entry name" value="HisKA"/>
    <property type="match status" value="1"/>
</dbReference>
<dbReference type="CDD" id="cd00130">
    <property type="entry name" value="PAS"/>
    <property type="match status" value="1"/>
</dbReference>
<feature type="domain" description="Response regulatory" evidence="21">
    <location>
        <begin position="821"/>
        <end position="938"/>
    </location>
</feature>
<dbReference type="Pfam" id="PF00672">
    <property type="entry name" value="HAMP"/>
    <property type="match status" value="1"/>
</dbReference>
<keyword evidence="18" id="KW-0175">Coiled coil</keyword>
<dbReference type="InterPro" id="IPR000700">
    <property type="entry name" value="PAS-assoc_C"/>
</dbReference>